<proteinExistence type="inferred from homology"/>
<evidence type="ECO:0000256" key="2">
    <source>
        <dbReference type="ARBA" id="ARBA00007441"/>
    </source>
</evidence>
<dbReference type="NCBIfam" id="NF005855">
    <property type="entry name" value="PRK07777.1"/>
    <property type="match status" value="1"/>
</dbReference>
<evidence type="ECO:0000256" key="5">
    <source>
        <dbReference type="ARBA" id="ARBA00022898"/>
    </source>
</evidence>
<dbReference type="Gene3D" id="3.40.640.10">
    <property type="entry name" value="Type I PLP-dependent aspartate aminotransferase-like (Major domain)"/>
    <property type="match status" value="1"/>
</dbReference>
<dbReference type="GO" id="GO:0030170">
    <property type="term" value="F:pyridoxal phosphate binding"/>
    <property type="evidence" value="ECO:0007669"/>
    <property type="project" value="InterPro"/>
</dbReference>
<dbReference type="InterPro" id="IPR015421">
    <property type="entry name" value="PyrdxlP-dep_Trfase_major"/>
</dbReference>
<keyword evidence="5" id="KW-0663">Pyridoxal phosphate</keyword>
<dbReference type="Proteomes" id="UP000554054">
    <property type="component" value="Unassembled WGS sequence"/>
</dbReference>
<dbReference type="GO" id="GO:0009016">
    <property type="term" value="F:succinyldiaminopimelate transaminase activity"/>
    <property type="evidence" value="ECO:0007669"/>
    <property type="project" value="UniProtKB-EC"/>
</dbReference>
<protein>
    <submittedName>
        <fullName evidence="7">N-succinyldiaminopimelate aminotransferase</fullName>
        <ecNumber evidence="7">2.6.1.17</ecNumber>
    </submittedName>
</protein>
<comment type="similarity">
    <text evidence="2">Belongs to the class-I pyridoxal-phosphate-dependent aminotransferase family.</text>
</comment>
<dbReference type="CDD" id="cd00609">
    <property type="entry name" value="AAT_like"/>
    <property type="match status" value="1"/>
</dbReference>
<dbReference type="Pfam" id="PF00155">
    <property type="entry name" value="Aminotran_1_2"/>
    <property type="match status" value="1"/>
</dbReference>
<dbReference type="PANTHER" id="PTHR43807:SF20">
    <property type="entry name" value="FI04487P"/>
    <property type="match status" value="1"/>
</dbReference>
<dbReference type="GO" id="GO:0005737">
    <property type="term" value="C:cytoplasm"/>
    <property type="evidence" value="ECO:0007669"/>
    <property type="project" value="TreeGrafter"/>
</dbReference>
<dbReference type="SUPFAM" id="SSF53383">
    <property type="entry name" value="PLP-dependent transferases"/>
    <property type="match status" value="1"/>
</dbReference>
<dbReference type="PANTHER" id="PTHR43807">
    <property type="entry name" value="FI04487P"/>
    <property type="match status" value="1"/>
</dbReference>
<gene>
    <name evidence="7" type="ORF">BJY20_000568</name>
</gene>
<keyword evidence="8" id="KW-1185">Reference proteome</keyword>
<organism evidence="7 8">
    <name type="scientific">Janibacter cremeus</name>
    <dbReference type="NCBI Taxonomy" id="1285192"/>
    <lineage>
        <taxon>Bacteria</taxon>
        <taxon>Bacillati</taxon>
        <taxon>Actinomycetota</taxon>
        <taxon>Actinomycetes</taxon>
        <taxon>Micrococcales</taxon>
        <taxon>Intrasporangiaceae</taxon>
        <taxon>Janibacter</taxon>
    </lineage>
</organism>
<dbReference type="FunFam" id="3.40.640.10:FF:000024">
    <property type="entry name" value="Kynurenine--oxoglutarate transaminase 3"/>
    <property type="match status" value="1"/>
</dbReference>
<dbReference type="RefSeq" id="WP_185990138.1">
    <property type="nucleotide sequence ID" value="NZ_JACCAE010000001.1"/>
</dbReference>
<comment type="caution">
    <text evidence="7">The sequence shown here is derived from an EMBL/GenBank/DDBJ whole genome shotgun (WGS) entry which is preliminary data.</text>
</comment>
<dbReference type="AlphaFoldDB" id="A0A852VM38"/>
<dbReference type="EMBL" id="JACCAE010000001">
    <property type="protein sequence ID" value="NYF97176.1"/>
    <property type="molecule type" value="Genomic_DNA"/>
</dbReference>
<keyword evidence="4 7" id="KW-0808">Transferase</keyword>
<accession>A0A852VM38</accession>
<feature type="domain" description="Aminotransferase class I/classII large" evidence="6">
    <location>
        <begin position="28"/>
        <end position="381"/>
    </location>
</feature>
<dbReference type="GO" id="GO:0016212">
    <property type="term" value="F:kynurenine-oxoglutarate transaminase activity"/>
    <property type="evidence" value="ECO:0007669"/>
    <property type="project" value="TreeGrafter"/>
</dbReference>
<dbReference type="InterPro" id="IPR015424">
    <property type="entry name" value="PyrdxlP-dep_Trfase"/>
</dbReference>
<dbReference type="EC" id="2.6.1.17" evidence="7"/>
<keyword evidence="3 7" id="KW-0032">Aminotransferase</keyword>
<evidence type="ECO:0000313" key="8">
    <source>
        <dbReference type="Proteomes" id="UP000554054"/>
    </source>
</evidence>
<name>A0A852VM38_9MICO</name>
<evidence type="ECO:0000256" key="1">
    <source>
        <dbReference type="ARBA" id="ARBA00001933"/>
    </source>
</evidence>
<dbReference type="Gene3D" id="3.90.1150.10">
    <property type="entry name" value="Aspartate Aminotransferase, domain 1"/>
    <property type="match status" value="1"/>
</dbReference>
<evidence type="ECO:0000313" key="7">
    <source>
        <dbReference type="EMBL" id="NYF97176.1"/>
    </source>
</evidence>
<reference evidence="7 8" key="1">
    <citation type="submission" date="2020-07" db="EMBL/GenBank/DDBJ databases">
        <title>Sequencing the genomes of 1000 actinobacteria strains.</title>
        <authorList>
            <person name="Klenk H.-P."/>
        </authorList>
    </citation>
    <scope>NUCLEOTIDE SEQUENCE [LARGE SCALE GENOMIC DNA]</scope>
    <source>
        <strain evidence="7 8">DSM 26154</strain>
    </source>
</reference>
<comment type="cofactor">
    <cofactor evidence="1">
        <name>pyridoxal 5'-phosphate</name>
        <dbReference type="ChEBI" id="CHEBI:597326"/>
    </cofactor>
</comment>
<evidence type="ECO:0000256" key="3">
    <source>
        <dbReference type="ARBA" id="ARBA00022576"/>
    </source>
</evidence>
<dbReference type="InterPro" id="IPR004839">
    <property type="entry name" value="Aminotransferase_I/II_large"/>
</dbReference>
<dbReference type="InterPro" id="IPR015422">
    <property type="entry name" value="PyrdxlP-dep_Trfase_small"/>
</dbReference>
<evidence type="ECO:0000259" key="6">
    <source>
        <dbReference type="Pfam" id="PF00155"/>
    </source>
</evidence>
<evidence type="ECO:0000256" key="4">
    <source>
        <dbReference type="ARBA" id="ARBA00022679"/>
    </source>
</evidence>
<dbReference type="InterPro" id="IPR051326">
    <property type="entry name" value="Kynurenine-oxoglutarate_AT"/>
</dbReference>
<sequence>MSDPLVARMRPYAETVFSKMSALARQHDAVNLGQGFPDTDGPEEVLQAARRAIAAGYNQYPPGQGVPALRSAIAEHQHDRYGIDLDPGTEVLVTSGATEAIASALLALLEPGDEVVTFEPYYDSYAAGISLAGGVQRCVPLTLPGPGFDRERLAAAFSERTKIVLLNTPHNPLGKVFTREELTVIADLAREHDAWVVSDEVYEHMTYDGAVHVPIATLPGMAERTLTIGSAGKTFSVTGWKVGWVSGPERLVTAVTTVKQYLTFATSSPLQHAVADALRLGPGILEELTSSLALRRDLLVEGLTAAGFEVSVPQGTYFVVADAAPLGVTDAVQWCLQLPERVGVVGVPVSVFCDSPDETASLVRFAFCKHQDKLHEACRRLAAMG</sequence>